<dbReference type="CDD" id="cd17249">
    <property type="entry name" value="RMtype1_S_EcoR124I-TRD2-CR2_like"/>
    <property type="match status" value="1"/>
</dbReference>
<keyword evidence="6" id="KW-1185">Reference proteome</keyword>
<protein>
    <submittedName>
        <fullName evidence="5">Restriction endonuclease subunit S</fullName>
        <ecNumber evidence="5">3.1.21.-</ecNumber>
    </submittedName>
</protein>
<keyword evidence="5" id="KW-0540">Nuclease</keyword>
<evidence type="ECO:0000256" key="2">
    <source>
        <dbReference type="ARBA" id="ARBA00022747"/>
    </source>
</evidence>
<dbReference type="GO" id="GO:0016787">
    <property type="term" value="F:hydrolase activity"/>
    <property type="evidence" value="ECO:0007669"/>
    <property type="project" value="UniProtKB-KW"/>
</dbReference>
<sequence length="424" mass="46999">MSDVPWFKAAPEGWERKKLKYLADFVGGGTPDKSKPEYWNGDIPWVSPKDMKTDEILDTEDHITVDGLQSSATNLVQPGAALIVVRSGILRHSIPVAVNRVPVSLNQDMRAILPHDSLAVEFLACLVRGFQTELLKQWSKEGATVESIEYDLMASTEIPLPPLAVQKGIVAFLDSETADIDALIAAKQKLLDLMAEKRRAIVAEAVMRGLDPSAPLRPSGIDWLGDIPAHWEVERSRWLFTERDQRSQTGEEEMLTVSHLTGVTPRSEKDVNMFEAESTAGYKLCFAGDLAINTLWAWMGAMGTARVDGIVSPAYNVYTPGPRLLPDYVDALVRIPVFAQEVTRYSKGVWSSRLRLYPEGFFETWWPVPPLDEQQQIVAHIGTETAKIDRLRTATENSIALLKERRAALIAAAVTGQLEIPEAA</sequence>
<keyword evidence="2" id="KW-0680">Restriction system</keyword>
<dbReference type="Gene3D" id="3.90.220.20">
    <property type="entry name" value="DNA methylase specificity domains"/>
    <property type="match status" value="2"/>
</dbReference>
<dbReference type="EMBL" id="JBHRYD010000016">
    <property type="protein sequence ID" value="MFC3706251.1"/>
    <property type="molecule type" value="Genomic_DNA"/>
</dbReference>
<name>A0ABV7X3V8_9HYPH</name>
<proteinExistence type="inferred from homology"/>
<keyword evidence="3" id="KW-0238">DNA-binding</keyword>
<comment type="similarity">
    <text evidence="1">Belongs to the type-I restriction system S methylase family.</text>
</comment>
<dbReference type="InterPro" id="IPR051212">
    <property type="entry name" value="Type-I_RE_S_subunit"/>
</dbReference>
<dbReference type="SUPFAM" id="SSF116734">
    <property type="entry name" value="DNA methylase specificity domain"/>
    <property type="match status" value="2"/>
</dbReference>
<dbReference type="EC" id="3.1.21.-" evidence="5"/>
<accession>A0ABV7X3V8</accession>
<dbReference type="GO" id="GO:0004519">
    <property type="term" value="F:endonuclease activity"/>
    <property type="evidence" value="ECO:0007669"/>
    <property type="project" value="UniProtKB-KW"/>
</dbReference>
<evidence type="ECO:0000259" key="4">
    <source>
        <dbReference type="Pfam" id="PF01420"/>
    </source>
</evidence>
<gene>
    <name evidence="5" type="ORF">ACFOOL_15995</name>
</gene>
<dbReference type="Pfam" id="PF01420">
    <property type="entry name" value="Methylase_S"/>
    <property type="match status" value="1"/>
</dbReference>
<dbReference type="Gene3D" id="1.10.287.1120">
    <property type="entry name" value="Bipartite methylase S protein"/>
    <property type="match status" value="1"/>
</dbReference>
<evidence type="ECO:0000313" key="6">
    <source>
        <dbReference type="Proteomes" id="UP001595613"/>
    </source>
</evidence>
<keyword evidence="5" id="KW-0255">Endonuclease</keyword>
<organism evidence="5 6">
    <name type="scientific">Devosia honganensis</name>
    <dbReference type="NCBI Taxonomy" id="1610527"/>
    <lineage>
        <taxon>Bacteria</taxon>
        <taxon>Pseudomonadati</taxon>
        <taxon>Pseudomonadota</taxon>
        <taxon>Alphaproteobacteria</taxon>
        <taxon>Hyphomicrobiales</taxon>
        <taxon>Devosiaceae</taxon>
        <taxon>Devosia</taxon>
    </lineage>
</organism>
<dbReference type="InterPro" id="IPR044946">
    <property type="entry name" value="Restrct_endonuc_typeI_TRD_sf"/>
</dbReference>
<feature type="domain" description="Type I restriction modification DNA specificity" evidence="4">
    <location>
        <begin position="11"/>
        <end position="185"/>
    </location>
</feature>
<dbReference type="PANTHER" id="PTHR43140:SF1">
    <property type="entry name" value="TYPE I RESTRICTION ENZYME ECOKI SPECIFICITY SUBUNIT"/>
    <property type="match status" value="1"/>
</dbReference>
<evidence type="ECO:0000313" key="5">
    <source>
        <dbReference type="EMBL" id="MFC3706251.1"/>
    </source>
</evidence>
<comment type="caution">
    <text evidence="5">The sequence shown here is derived from an EMBL/GenBank/DDBJ whole genome shotgun (WGS) entry which is preliminary data.</text>
</comment>
<dbReference type="InterPro" id="IPR000055">
    <property type="entry name" value="Restrct_endonuc_typeI_TRD"/>
</dbReference>
<keyword evidence="5" id="KW-0378">Hydrolase</keyword>
<dbReference type="Proteomes" id="UP001595613">
    <property type="component" value="Unassembled WGS sequence"/>
</dbReference>
<dbReference type="RefSeq" id="WP_380098354.1">
    <property type="nucleotide sequence ID" value="NZ_JBHRYD010000016.1"/>
</dbReference>
<dbReference type="PANTHER" id="PTHR43140">
    <property type="entry name" value="TYPE-1 RESTRICTION ENZYME ECOKI SPECIFICITY PROTEIN"/>
    <property type="match status" value="1"/>
</dbReference>
<evidence type="ECO:0000256" key="3">
    <source>
        <dbReference type="ARBA" id="ARBA00023125"/>
    </source>
</evidence>
<reference evidence="6" key="1">
    <citation type="journal article" date="2019" name="Int. J. Syst. Evol. Microbiol.">
        <title>The Global Catalogue of Microorganisms (GCM) 10K type strain sequencing project: providing services to taxonomists for standard genome sequencing and annotation.</title>
        <authorList>
            <consortium name="The Broad Institute Genomics Platform"/>
            <consortium name="The Broad Institute Genome Sequencing Center for Infectious Disease"/>
            <person name="Wu L."/>
            <person name="Ma J."/>
        </authorList>
    </citation>
    <scope>NUCLEOTIDE SEQUENCE [LARGE SCALE GENOMIC DNA]</scope>
    <source>
        <strain evidence="6">KCTC 42281</strain>
    </source>
</reference>
<evidence type="ECO:0000256" key="1">
    <source>
        <dbReference type="ARBA" id="ARBA00010923"/>
    </source>
</evidence>